<sequence length="79" mass="9069">MAKQRKTKKTKVRSSERKLASQGFTIDKALLKTRLSKAKTVESSPTDKKYFKADLTKTLLLTMLVLALELAIWNYLSRH</sequence>
<dbReference type="AlphaFoldDB" id="A0A0G1MVB5"/>
<accession>A0A0G1MVB5</accession>
<protein>
    <submittedName>
        <fullName evidence="2">Uncharacterized protein</fullName>
    </submittedName>
</protein>
<comment type="caution">
    <text evidence="2">The sequence shown here is derived from an EMBL/GenBank/DDBJ whole genome shotgun (WGS) entry which is preliminary data.</text>
</comment>
<reference evidence="2 3" key="1">
    <citation type="journal article" date="2015" name="Nature">
        <title>rRNA introns, odd ribosomes, and small enigmatic genomes across a large radiation of phyla.</title>
        <authorList>
            <person name="Brown C.T."/>
            <person name="Hug L.A."/>
            <person name="Thomas B.C."/>
            <person name="Sharon I."/>
            <person name="Castelle C.J."/>
            <person name="Singh A."/>
            <person name="Wilkins M.J."/>
            <person name="Williams K.H."/>
            <person name="Banfield J.F."/>
        </authorList>
    </citation>
    <scope>NUCLEOTIDE SEQUENCE [LARGE SCALE GENOMIC DNA]</scope>
</reference>
<organism evidence="2 3">
    <name type="scientific">Candidatus Collierbacteria bacterium GW2011_GWA2_44_99</name>
    <dbReference type="NCBI Taxonomy" id="1618380"/>
    <lineage>
        <taxon>Bacteria</taxon>
        <taxon>Candidatus Collieribacteriota</taxon>
    </lineage>
</organism>
<dbReference type="Proteomes" id="UP000034797">
    <property type="component" value="Unassembled WGS sequence"/>
</dbReference>
<proteinExistence type="predicted"/>
<name>A0A0G1MVB5_9BACT</name>
<feature type="transmembrane region" description="Helical" evidence="1">
    <location>
        <begin position="58"/>
        <end position="76"/>
    </location>
</feature>
<gene>
    <name evidence="2" type="ORF">UW84_C0051G0001</name>
</gene>
<evidence type="ECO:0000313" key="2">
    <source>
        <dbReference type="EMBL" id="KKT84697.1"/>
    </source>
</evidence>
<evidence type="ECO:0000313" key="3">
    <source>
        <dbReference type="Proteomes" id="UP000034797"/>
    </source>
</evidence>
<evidence type="ECO:0000256" key="1">
    <source>
        <dbReference type="SAM" id="Phobius"/>
    </source>
</evidence>
<keyword evidence="1" id="KW-0472">Membrane</keyword>
<dbReference type="EMBL" id="LCJW01000051">
    <property type="protein sequence ID" value="KKT84697.1"/>
    <property type="molecule type" value="Genomic_DNA"/>
</dbReference>
<keyword evidence="1" id="KW-0812">Transmembrane</keyword>
<keyword evidence="1" id="KW-1133">Transmembrane helix</keyword>